<evidence type="ECO:0000256" key="13">
    <source>
        <dbReference type="ARBA" id="ARBA00022801"/>
    </source>
</evidence>
<dbReference type="NCBIfam" id="TIGR00506">
    <property type="entry name" value="ribB"/>
    <property type="match status" value="1"/>
</dbReference>
<organism evidence="20 21">
    <name type="scientific">Gossypium anomalum</name>
    <dbReference type="NCBI Taxonomy" id="47600"/>
    <lineage>
        <taxon>Eukaryota</taxon>
        <taxon>Viridiplantae</taxon>
        <taxon>Streptophyta</taxon>
        <taxon>Embryophyta</taxon>
        <taxon>Tracheophyta</taxon>
        <taxon>Spermatophyta</taxon>
        <taxon>Magnoliopsida</taxon>
        <taxon>eudicotyledons</taxon>
        <taxon>Gunneridae</taxon>
        <taxon>Pentapetalae</taxon>
        <taxon>rosids</taxon>
        <taxon>malvids</taxon>
        <taxon>Malvales</taxon>
        <taxon>Malvaceae</taxon>
        <taxon>Malvoideae</taxon>
        <taxon>Gossypium</taxon>
    </lineage>
</organism>
<dbReference type="GO" id="GO:0003676">
    <property type="term" value="F:nucleic acid binding"/>
    <property type="evidence" value="ECO:0007669"/>
    <property type="project" value="InterPro"/>
</dbReference>
<keyword evidence="14" id="KW-0862">Zinc</keyword>
<dbReference type="FunFam" id="3.40.50.10990:FF:000001">
    <property type="entry name" value="Riboflavin biosynthesis protein RibBA"/>
    <property type="match status" value="1"/>
</dbReference>
<dbReference type="SUPFAM" id="SSF53098">
    <property type="entry name" value="Ribonuclease H-like"/>
    <property type="match status" value="1"/>
</dbReference>
<dbReference type="CDD" id="cd09272">
    <property type="entry name" value="RNase_HI_RT_Ty1"/>
    <property type="match status" value="1"/>
</dbReference>
<comment type="similarity">
    <text evidence="4">In the N-terminal section; belongs to the DHBP synthase family.</text>
</comment>
<dbReference type="PANTHER" id="PTHR21327:SF48">
    <property type="entry name" value="BIFUNCTIONAL RIBOFLAVIN BIOSYNTHESIS PROTEIN RIBA 1, CHLOROPLASTIC"/>
    <property type="match status" value="1"/>
</dbReference>
<comment type="catalytic activity">
    <reaction evidence="17">
        <text>GTP + 4 H2O = 2,5-diamino-6-hydroxy-4-(5-phosphoribosylamino)-pyrimidine + formate + 2 phosphate + 3 H(+)</text>
        <dbReference type="Rhea" id="RHEA:23704"/>
        <dbReference type="ChEBI" id="CHEBI:15377"/>
        <dbReference type="ChEBI" id="CHEBI:15378"/>
        <dbReference type="ChEBI" id="CHEBI:15740"/>
        <dbReference type="ChEBI" id="CHEBI:37565"/>
        <dbReference type="ChEBI" id="CHEBI:43474"/>
        <dbReference type="ChEBI" id="CHEBI:58614"/>
        <dbReference type="EC" id="3.5.4.25"/>
    </reaction>
</comment>
<dbReference type="InterPro" id="IPR057670">
    <property type="entry name" value="SH3_retrovirus"/>
</dbReference>
<dbReference type="PROSITE" id="PS50994">
    <property type="entry name" value="INTEGRASE"/>
    <property type="match status" value="1"/>
</dbReference>
<feature type="region of interest" description="Disordered" evidence="18">
    <location>
        <begin position="200"/>
        <end position="237"/>
    </location>
</feature>
<evidence type="ECO:0000256" key="14">
    <source>
        <dbReference type="ARBA" id="ARBA00022833"/>
    </source>
</evidence>
<proteinExistence type="inferred from homology"/>
<evidence type="ECO:0000256" key="18">
    <source>
        <dbReference type="SAM" id="MobiDB-lite"/>
    </source>
</evidence>
<keyword evidence="13" id="KW-0378">Hydrolase</keyword>
<gene>
    <name evidence="20" type="ORF">CXB51_004247</name>
</gene>
<reference evidence="20 21" key="1">
    <citation type="journal article" date="2021" name="bioRxiv">
        <title>The Gossypium anomalum genome as a resource for cotton improvement and evolutionary analysis of hybrid incompatibility.</title>
        <authorList>
            <person name="Grover C.E."/>
            <person name="Yuan D."/>
            <person name="Arick M.A."/>
            <person name="Miller E.R."/>
            <person name="Hu G."/>
            <person name="Peterson D.G."/>
            <person name="Wendel J.F."/>
            <person name="Udall J.A."/>
        </authorList>
    </citation>
    <scope>NUCLEOTIDE SEQUENCE [LARGE SCALE GENOMIC DNA]</scope>
    <source>
        <strain evidence="20">JFW-Udall</strain>
        <tissue evidence="20">Leaf</tissue>
    </source>
</reference>
<feature type="compositionally biased region" description="Polar residues" evidence="18">
    <location>
        <begin position="705"/>
        <end position="714"/>
    </location>
</feature>
<dbReference type="InterPro" id="IPR001584">
    <property type="entry name" value="Integrase_cat-core"/>
</dbReference>
<evidence type="ECO:0000313" key="20">
    <source>
        <dbReference type="EMBL" id="KAG8500409.1"/>
    </source>
</evidence>
<dbReference type="HAMAP" id="MF_00180">
    <property type="entry name" value="RibB"/>
    <property type="match status" value="1"/>
</dbReference>
<comment type="pathway">
    <text evidence="3">Cofactor biosynthesis; riboflavin biosynthesis; 5-amino-6-(D-ribitylamino)uracil from GTP: step 1/4.</text>
</comment>
<evidence type="ECO:0000256" key="3">
    <source>
        <dbReference type="ARBA" id="ARBA00004853"/>
    </source>
</evidence>
<dbReference type="GO" id="GO:0003935">
    <property type="term" value="F:GTP cyclohydrolase II activity"/>
    <property type="evidence" value="ECO:0007669"/>
    <property type="project" value="UniProtKB-EC"/>
</dbReference>
<dbReference type="Proteomes" id="UP000701853">
    <property type="component" value="Chromosome 2"/>
</dbReference>
<dbReference type="InterPro" id="IPR000926">
    <property type="entry name" value="RibA"/>
</dbReference>
<protein>
    <recommendedName>
        <fullName evidence="6">GTP cyclohydrolase II</fullName>
        <ecNumber evidence="6">3.5.4.25</ecNumber>
    </recommendedName>
</protein>
<dbReference type="GO" id="GO:0009231">
    <property type="term" value="P:riboflavin biosynthetic process"/>
    <property type="evidence" value="ECO:0007669"/>
    <property type="project" value="UniProtKB-UniPathway"/>
</dbReference>
<keyword evidence="12" id="KW-0645">Protease</keyword>
<dbReference type="GO" id="GO:0009507">
    <property type="term" value="C:chloroplast"/>
    <property type="evidence" value="ECO:0007669"/>
    <property type="project" value="UniProtKB-SubCell"/>
</dbReference>
<evidence type="ECO:0000259" key="19">
    <source>
        <dbReference type="PROSITE" id="PS50994"/>
    </source>
</evidence>
<dbReference type="GO" id="GO:0015074">
    <property type="term" value="P:DNA integration"/>
    <property type="evidence" value="ECO:0007669"/>
    <property type="project" value="InterPro"/>
</dbReference>
<feature type="compositionally biased region" description="Basic residues" evidence="18">
    <location>
        <begin position="221"/>
        <end position="233"/>
    </location>
</feature>
<dbReference type="HAMAP" id="MF_01283">
    <property type="entry name" value="RibBA"/>
    <property type="match status" value="1"/>
</dbReference>
<feature type="compositionally biased region" description="Basic and acidic residues" evidence="18">
    <location>
        <begin position="694"/>
        <end position="704"/>
    </location>
</feature>
<dbReference type="Pfam" id="PF14223">
    <property type="entry name" value="Retrotran_gag_2"/>
    <property type="match status" value="1"/>
</dbReference>
<dbReference type="NCBIfam" id="NF001591">
    <property type="entry name" value="PRK00393.1"/>
    <property type="match status" value="1"/>
</dbReference>
<dbReference type="InterPro" id="IPR054722">
    <property type="entry name" value="PolX-like_BBD"/>
</dbReference>
<dbReference type="Pfam" id="PF25597">
    <property type="entry name" value="SH3_retrovirus"/>
    <property type="match status" value="1"/>
</dbReference>
<feature type="region of interest" description="Disordered" evidence="18">
    <location>
        <begin position="692"/>
        <end position="714"/>
    </location>
</feature>
<dbReference type="InterPro" id="IPR017945">
    <property type="entry name" value="DHBP_synth_RibB-like_a/b_dom"/>
</dbReference>
<dbReference type="InterPro" id="IPR016299">
    <property type="entry name" value="Riboflavin_synth_RibBA"/>
</dbReference>
<evidence type="ECO:0000313" key="21">
    <source>
        <dbReference type="Proteomes" id="UP000701853"/>
    </source>
</evidence>
<keyword evidence="16" id="KW-0342">GTP-binding</keyword>
<evidence type="ECO:0000256" key="8">
    <source>
        <dbReference type="ARBA" id="ARBA00022619"/>
    </source>
</evidence>
<sequence length="1786" mass="200155">MASLKYKIPLLDRNTRFALWQIKMQAVLAQMDLEDALLGIDKMPSTLTDEEKKRKDRKALTQLHLHLSNEILQDVMKEKTAAALWKRLEQICMSKTLTSKLHMKQRLYAHRLEEGASVHEHLTVFKEILSNLEAMEVQYDKEDLGLILLCSLPPSYSTFRDTILYSRESLTVDEVYDSLTSYDKMKHLVVKPDSQGEGLIVRGRQDWNTDDDRGRTQERNHRGKSKGRSKSSNRGKTCNFCKKKGHIKSECYKLQNKIKREAANQKGKQPENSGEADVVEDYSDGEFLVASVNDSKVSEEWILDSGCTFHMSPNRDWFTTYETVFEGVVLMGNNASCKIAGVGTIKVKMFDGVVRTLSDVRYVPELKRNLISLSTLDSKGYRYTAESGVLKISKGSLVVMKGQRKTAKLYVLQGSTVTGDAAVASSSLSDDDITKLWHMRLGHMSENGMVELSKRGLLDGQGICKLNFCEHCVFGKQKRVRFTRGIHNTKETLEYIHSDLWGPSRVPSRGGANYMLTFIDDFSRKVWAFFLKQKSDVFSAFKLCKSEGIVRHLTVRHTPQQNGVAERMNRTIMEKVRCMLSNANLPKSFWAEAGSTACFLINRSPSVAIEKKTPQVWSGNPANYSDLKIFGCPAYAHVNNGKLEPRSIKCVFLGYKAGVKGYKLWCPENRKVVISRDVVFDETAMLPNLSLKDSSNKENQKQVEHQINTESTPQVSTKIENRVASSPQYSIAKNRTKREIKPPKKYAEADLVTYALNVAEDIDANQEPSNYSEAISCEDSEKWMFAMQEEMESLHKNKTWDLVKLPKGKKTVRCKWVFKKKEGTPGVEEPKYKARLVAKGYSQVPGVDFTDVFSPVVKHSSIRALLGIVAMHDLELEQLDVKTAFLHGELEEDIYMQQPEGFTVSEKEDYVCLLKKSLYGLKQSPRQWYKRFDSFMTSHDFKRSSFDSCVYFKKNNDGSFVYLFLYVDDMLIAAKDKGEIRKVKAQLSEEFEMKDLGPAKKILGMEILRDRKTSKLYLSQKGYIEKLLCRFNMRSAKPVSTPLAAHFRLSSALSPQSDDEIEYMSHVPYSSAVGSLMYAMVCSRPDLSYAVSAFGRTEDGVIGYVDADFAGDLDRRRSLTGYVFTIGGCAISWKATLQTTVALSTTEAEYMAITEACKEAIWLKGLFSELNEDLQISTVFCDSQSAIFLTKDQMFHERTKHIDVRYHFVRDIIARGDIVVSKISTHENPADMMTKSLPITKFEHCLDLEFPASSLTVHGFFERFFSFFNCITFSSSGIKSFQSFNGLHRTNLVFANGYASGLAFVHFGGRLSSVIKSVGKTRAAVQSGEGKNVVSTNDAVSISNGFPVDNDEFNLDRATEGFASIPEAIEDIRQGKMVVVVDDEDRENEGDLIMAAQLVTPEAMAFIVKHGTGIVCVSMKEEDLERLNLPLMVNQRENEEKLCTAFTVTVDAKHGTTTGVSAHDRATTILALASKDSKPEDFNRPGHIFPLKYREGGVLKRAGHTEASVDLAMLAGLDPVAILCEIVDDDGSMARLPKLRQFAERENLKIVSIADLIRYRRKRDKLVDHAGDALIPTMWGPFTAYCYRSQIDGIEHIAMVKGEIGDGQDILVRVHSECLTGDIFGSARCDCGNQLSLAMRQIEEAGRGVLVYLRGHEGRGIGLGHKLRAYTLQDAGRDTVEANVELGLPVDSREYGIGAQILRDLGVRTMMLMTNNPAKYSGLKGYGLAIAGRVPLLSPITKDNKRYLATKRAKMGHVYDFTSSMNSVIIGGNGNTTSAVDAVSES</sequence>
<dbReference type="Gene3D" id="3.30.420.10">
    <property type="entry name" value="Ribonuclease H-like superfamily/Ribonuclease H"/>
    <property type="match status" value="2"/>
</dbReference>
<comment type="caution">
    <text evidence="20">The sequence shown here is derived from an EMBL/GenBank/DDBJ whole genome shotgun (WGS) entry which is preliminary data.</text>
</comment>
<dbReference type="InterPro" id="IPR036144">
    <property type="entry name" value="RibA-like_sf"/>
</dbReference>
<evidence type="ECO:0000256" key="15">
    <source>
        <dbReference type="ARBA" id="ARBA00022946"/>
    </source>
</evidence>
<evidence type="ECO:0000256" key="11">
    <source>
        <dbReference type="ARBA" id="ARBA00022741"/>
    </source>
</evidence>
<keyword evidence="21" id="KW-1185">Reference proteome</keyword>
<dbReference type="InterPro" id="IPR013103">
    <property type="entry name" value="RVT_2"/>
</dbReference>
<name>A0A8J6D9B2_9ROSI</name>
<dbReference type="SUPFAM" id="SSF142695">
    <property type="entry name" value="RibA-like"/>
    <property type="match status" value="1"/>
</dbReference>
<dbReference type="InterPro" id="IPR036397">
    <property type="entry name" value="RNaseH_sf"/>
</dbReference>
<dbReference type="InterPro" id="IPR043502">
    <property type="entry name" value="DNA/RNA_pol_sf"/>
</dbReference>
<evidence type="ECO:0000256" key="16">
    <source>
        <dbReference type="ARBA" id="ARBA00023134"/>
    </source>
</evidence>
<dbReference type="EC" id="3.5.4.25" evidence="6"/>
<evidence type="ECO:0000256" key="7">
    <source>
        <dbReference type="ARBA" id="ARBA00022528"/>
    </source>
</evidence>
<dbReference type="SUPFAM" id="SSF56672">
    <property type="entry name" value="DNA/RNA polymerases"/>
    <property type="match status" value="1"/>
</dbReference>
<comment type="similarity">
    <text evidence="5">In the C-terminal section; belongs to the GTP cyclohydrolase II family.</text>
</comment>
<dbReference type="NCBIfam" id="TIGR00505">
    <property type="entry name" value="ribA"/>
    <property type="match status" value="1"/>
</dbReference>
<dbReference type="GO" id="GO:0004190">
    <property type="term" value="F:aspartic-type endopeptidase activity"/>
    <property type="evidence" value="ECO:0007669"/>
    <property type="project" value="UniProtKB-KW"/>
</dbReference>
<feature type="domain" description="Integrase catalytic" evidence="19">
    <location>
        <begin position="542"/>
        <end position="622"/>
    </location>
</feature>
<keyword evidence="8" id="KW-0686">Riboflavin biosynthesis</keyword>
<evidence type="ECO:0000256" key="1">
    <source>
        <dbReference type="ARBA" id="ARBA00001947"/>
    </source>
</evidence>
<accession>A0A8J6D9B2</accession>
<dbReference type="GO" id="GO:0005525">
    <property type="term" value="F:GTP binding"/>
    <property type="evidence" value="ECO:0007669"/>
    <property type="project" value="UniProtKB-KW"/>
</dbReference>
<dbReference type="Pfam" id="PF07727">
    <property type="entry name" value="RVT_2"/>
    <property type="match status" value="1"/>
</dbReference>
<evidence type="ECO:0000256" key="2">
    <source>
        <dbReference type="ARBA" id="ARBA00004229"/>
    </source>
</evidence>
<dbReference type="InterPro" id="IPR000422">
    <property type="entry name" value="DHBP_synthase_RibB"/>
</dbReference>
<dbReference type="HAMAP" id="MF_00179">
    <property type="entry name" value="RibA"/>
    <property type="match status" value="1"/>
</dbReference>
<keyword evidence="11" id="KW-0547">Nucleotide-binding</keyword>
<dbReference type="InterPro" id="IPR032677">
    <property type="entry name" value="GTP_cyclohydro_II"/>
</dbReference>
<evidence type="ECO:0000256" key="12">
    <source>
        <dbReference type="ARBA" id="ARBA00022750"/>
    </source>
</evidence>
<dbReference type="Pfam" id="PF00925">
    <property type="entry name" value="GTP_cyclohydro2"/>
    <property type="match status" value="1"/>
</dbReference>
<dbReference type="OrthoDB" id="547913at2759"/>
<dbReference type="Pfam" id="PF13976">
    <property type="entry name" value="gag_pre-integrs"/>
    <property type="match status" value="1"/>
</dbReference>
<evidence type="ECO:0000256" key="17">
    <source>
        <dbReference type="ARBA" id="ARBA00049295"/>
    </source>
</evidence>
<dbReference type="PANTHER" id="PTHR21327">
    <property type="entry name" value="GTP CYCLOHYDROLASE II-RELATED"/>
    <property type="match status" value="1"/>
</dbReference>
<evidence type="ECO:0000256" key="4">
    <source>
        <dbReference type="ARBA" id="ARBA00005520"/>
    </source>
</evidence>
<keyword evidence="7" id="KW-0150">Chloroplast</keyword>
<evidence type="ECO:0000256" key="6">
    <source>
        <dbReference type="ARBA" id="ARBA00012762"/>
    </source>
</evidence>
<dbReference type="FunFam" id="3.90.870.10:FF:000005">
    <property type="entry name" value="Bifunctional riboflavin biosynthesis protein RIBA 1 chloroplastic"/>
    <property type="match status" value="1"/>
</dbReference>
<evidence type="ECO:0000256" key="5">
    <source>
        <dbReference type="ARBA" id="ARBA00008976"/>
    </source>
</evidence>
<dbReference type="InterPro" id="IPR025724">
    <property type="entry name" value="GAG-pre-integrase_dom"/>
</dbReference>
<comment type="subcellular location">
    <subcellularLocation>
        <location evidence="2">Plastid</location>
        <location evidence="2">Chloroplast</location>
    </subcellularLocation>
</comment>
<keyword evidence="12" id="KW-0064">Aspartyl protease</keyword>
<keyword evidence="10" id="KW-0479">Metal-binding</keyword>
<dbReference type="EMBL" id="JAHUZN010000002">
    <property type="protein sequence ID" value="KAG8500409.1"/>
    <property type="molecule type" value="Genomic_DNA"/>
</dbReference>
<dbReference type="CDD" id="cd00641">
    <property type="entry name" value="GTP_cyclohydro2"/>
    <property type="match status" value="1"/>
</dbReference>
<keyword evidence="9" id="KW-0934">Plastid</keyword>
<evidence type="ECO:0000256" key="9">
    <source>
        <dbReference type="ARBA" id="ARBA00022640"/>
    </source>
</evidence>
<dbReference type="GO" id="GO:0046872">
    <property type="term" value="F:metal ion binding"/>
    <property type="evidence" value="ECO:0007669"/>
    <property type="project" value="UniProtKB-KW"/>
</dbReference>
<dbReference type="Gene3D" id="3.90.870.10">
    <property type="entry name" value="DHBP synthase"/>
    <property type="match status" value="1"/>
</dbReference>
<dbReference type="InterPro" id="IPR012337">
    <property type="entry name" value="RNaseH-like_sf"/>
</dbReference>
<dbReference type="Pfam" id="PF22936">
    <property type="entry name" value="Pol_BBD"/>
    <property type="match status" value="1"/>
</dbReference>
<dbReference type="Pfam" id="PF00926">
    <property type="entry name" value="DHBP_synthase"/>
    <property type="match status" value="1"/>
</dbReference>
<dbReference type="UniPathway" id="UPA00275">
    <property type="reaction ID" value="UER00400"/>
</dbReference>
<dbReference type="GO" id="GO:0008686">
    <property type="term" value="F:3,4-dihydroxy-2-butanone-4-phosphate synthase activity"/>
    <property type="evidence" value="ECO:0007669"/>
    <property type="project" value="InterPro"/>
</dbReference>
<comment type="cofactor">
    <cofactor evidence="1">
        <name>Zn(2+)</name>
        <dbReference type="ChEBI" id="CHEBI:29105"/>
    </cofactor>
</comment>
<keyword evidence="15" id="KW-0809">Transit peptide</keyword>
<dbReference type="Gene3D" id="3.40.50.10990">
    <property type="entry name" value="GTP cyclohydrolase II"/>
    <property type="match status" value="1"/>
</dbReference>
<feature type="compositionally biased region" description="Basic and acidic residues" evidence="18">
    <location>
        <begin position="203"/>
        <end position="220"/>
    </location>
</feature>
<dbReference type="NCBIfam" id="NF006803">
    <property type="entry name" value="PRK09311.1"/>
    <property type="match status" value="1"/>
</dbReference>
<dbReference type="SUPFAM" id="SSF55821">
    <property type="entry name" value="YrdC/RibB"/>
    <property type="match status" value="1"/>
</dbReference>
<evidence type="ECO:0000256" key="10">
    <source>
        <dbReference type="ARBA" id="ARBA00022723"/>
    </source>
</evidence>